<feature type="compositionally biased region" description="Acidic residues" evidence="1">
    <location>
        <begin position="538"/>
        <end position="555"/>
    </location>
</feature>
<evidence type="ECO:0000313" key="3">
    <source>
        <dbReference type="Proteomes" id="UP000007797"/>
    </source>
</evidence>
<dbReference type="RefSeq" id="XP_004361938.1">
    <property type="nucleotide sequence ID" value="XM_004361881.1"/>
</dbReference>
<feature type="region of interest" description="Disordered" evidence="1">
    <location>
        <begin position="590"/>
        <end position="619"/>
    </location>
</feature>
<feature type="region of interest" description="Disordered" evidence="1">
    <location>
        <begin position="532"/>
        <end position="570"/>
    </location>
</feature>
<dbReference type="PANTHER" id="PTHR20916:SF20">
    <property type="entry name" value="CLU DOMAIN-CONTAINING PROTEIN"/>
    <property type="match status" value="1"/>
</dbReference>
<dbReference type="EMBL" id="GL883007">
    <property type="protein sequence ID" value="EGG24087.1"/>
    <property type="molecule type" value="Genomic_DNA"/>
</dbReference>
<keyword evidence="3" id="KW-1185">Reference proteome</keyword>
<feature type="region of interest" description="Disordered" evidence="1">
    <location>
        <begin position="200"/>
        <end position="227"/>
    </location>
</feature>
<gene>
    <name evidence="2" type="ORF">DFA_06226</name>
</gene>
<feature type="compositionally biased region" description="Low complexity" evidence="1">
    <location>
        <begin position="393"/>
        <end position="464"/>
    </location>
</feature>
<feature type="region of interest" description="Disordered" evidence="1">
    <location>
        <begin position="1701"/>
        <end position="1766"/>
    </location>
</feature>
<protein>
    <submittedName>
        <fullName evidence="2">Uncharacterized protein</fullName>
    </submittedName>
</protein>
<dbReference type="KEGG" id="dfa:DFA_06226"/>
<dbReference type="Proteomes" id="UP000007797">
    <property type="component" value="Unassembled WGS sequence"/>
</dbReference>
<name>F4PKG3_CACFS</name>
<dbReference type="GeneID" id="14876136"/>
<dbReference type="STRING" id="1054147.F4PKG3"/>
<reference evidence="3" key="1">
    <citation type="journal article" date="2011" name="Genome Res.">
        <title>Phylogeny-wide analysis of social amoeba genomes highlights ancient origins for complex intercellular communication.</title>
        <authorList>
            <person name="Heidel A.J."/>
            <person name="Lawal H.M."/>
            <person name="Felder M."/>
            <person name="Schilde C."/>
            <person name="Helps N.R."/>
            <person name="Tunggal B."/>
            <person name="Rivero F."/>
            <person name="John U."/>
            <person name="Schleicher M."/>
            <person name="Eichinger L."/>
            <person name="Platzer M."/>
            <person name="Noegel A.A."/>
            <person name="Schaap P."/>
            <person name="Gloeckner G."/>
        </authorList>
    </citation>
    <scope>NUCLEOTIDE SEQUENCE [LARGE SCALE GENOMIC DNA]</scope>
    <source>
        <strain evidence="3">SH3</strain>
    </source>
</reference>
<dbReference type="OMA" id="EWFDECT"/>
<evidence type="ECO:0000256" key="1">
    <source>
        <dbReference type="SAM" id="MobiDB-lite"/>
    </source>
</evidence>
<accession>F4PKG3</accession>
<dbReference type="SUPFAM" id="SSF48452">
    <property type="entry name" value="TPR-like"/>
    <property type="match status" value="1"/>
</dbReference>
<feature type="compositionally biased region" description="Basic and acidic residues" evidence="1">
    <location>
        <begin position="1710"/>
        <end position="1724"/>
    </location>
</feature>
<organism evidence="2 3">
    <name type="scientific">Cavenderia fasciculata</name>
    <name type="common">Slime mold</name>
    <name type="synonym">Dictyostelium fasciculatum</name>
    <dbReference type="NCBI Taxonomy" id="261658"/>
    <lineage>
        <taxon>Eukaryota</taxon>
        <taxon>Amoebozoa</taxon>
        <taxon>Evosea</taxon>
        <taxon>Eumycetozoa</taxon>
        <taxon>Dictyostelia</taxon>
        <taxon>Acytosteliales</taxon>
        <taxon>Cavenderiaceae</taxon>
        <taxon>Cavenderia</taxon>
    </lineage>
</organism>
<feature type="region of interest" description="Disordered" evidence="1">
    <location>
        <begin position="389"/>
        <end position="469"/>
    </location>
</feature>
<dbReference type="GO" id="GO:0004402">
    <property type="term" value="F:histone acetyltransferase activity"/>
    <property type="evidence" value="ECO:0007669"/>
    <property type="project" value="TreeGrafter"/>
</dbReference>
<dbReference type="InterPro" id="IPR011990">
    <property type="entry name" value="TPR-like_helical_dom_sf"/>
</dbReference>
<feature type="compositionally biased region" description="Basic and acidic residues" evidence="1">
    <location>
        <begin position="556"/>
        <end position="570"/>
    </location>
</feature>
<feature type="region of interest" description="Disordered" evidence="1">
    <location>
        <begin position="1176"/>
        <end position="1199"/>
    </location>
</feature>
<proteinExistence type="predicted"/>
<dbReference type="PANTHER" id="PTHR20916">
    <property type="entry name" value="CYSTEINE AND GLYCINE-RICH PROTEIN 2 BINDING PROTEIN"/>
    <property type="match status" value="1"/>
</dbReference>
<sequence>MANIFNTTEYFKKALEICAKDTKTFLAMYQKINYELGLCYATSETPIYATKYLEAYLRSLLCGHCATLHVHTSDCLGTSPAEPLKHVKEWAGVAGGCLQMAKTMKTLGDVELCVSFAKRACYAAKKVGDRVLENESILLLNETSKVQRDGGGFAVPALPASAAKLSLQNALSGSTGMGIPSSTSSSTTVTAPGLGSLKLQLGGQSSSTAKDEADSTTAGFESDDDEDWDAELGLDVEGEDSRPVLQLAGQSSTVVNKDRMPSHYRLIESINNQNFEIVKYPKPSYLYSLTTPDGHSFLHEEALSKWLSSLIIKHLEGQDRAIRVLPQRASLEELRNEFAQESGKWKKNTKKWARLNLEFCCTLHIFGYDEQCWDTIHAFFLDLRDSGASSPLSTSRGKSTSTTTLIPPSSSNHQPISSSPLRPSVNPTTNPTTTTGTTSKTSSTVPAPSISVTPTPITASSSTSRQRMSMEIDEKDATYHYALQMLYLAGKLWKPEEDASFKHMFQGLKNLSVTNAHHVDIIVAETYSHHLHHKSSSSDDDSDNDSDKSDSDEEPELRTRPDEFAGNEEEKINPLNIFLRSYQHYINQQNQQNNNSNNTPSKSPITNAAAAGSSSSTSFTPKPINSIKEYFEVGLKNAMVRALTDIHLHLNGISPLTTKSLGDPIMDVNVPANMTDLLDANYRMKLLTDLYLDTPPTFLKAKAAYALGIHHSDGNDLVLAEKFFFETLYIIDNIRQPIVGLPPVLSELAANASLGYAGVLLDNYKYQYAIVSFDNALLIYNIRKKKEYGTLLRRVAALARENDDINAAIYYYKQILNSYLEDDPQSKTNEIIYICEVISSLYWEKGNYKQSEEYLKVVFLILHKGSTPLGDSGYRDTPKFDNPIFFNLHMKLANLYLESYHIERGLELLVTMRKHNLPHGKLNSLLFLLAKVYTKMEWFDECTGVLNQLENDESGSGIQTSGSSPLGLPLFGGAAKSFNAGPPGGSHIPSPLHANPMKTSYQGGSGNNKIERNLKYWELNCLNYYHSNKFAEALVCVECAIESCPLGSLNARGQYFYIRGKILQKLVSFANVTLINFPTTLRPTSDDLKEIVETLTPAPSYTCTGDLIQEGIASFKRAYHYFKSIGDDVKIQKTVSRIAEVYLDRVFAPCMLLHYPFYDVARLPFFGPSKFIQKDGEQQDDQKKRSANKQPKKPAAETPSINSEVKEFYITFEMIENPATLAMDVNIDTCNIVQLLKSYLNMAELKLLQGDRDLAISYWTETRNLYYNLFFDGPLLIGRGAPLQFLKKVYSVAKRMIRFLFAFDQELINKNLMLVDSYLSLEIDISQAKKRPIDFNKPLSYDSNPQIGKIYMPYLGKAYTIGRNFKKTGRMEVSLSLDKGVDVMSGSPTGANSAGNRLSAKISNLTFTEKTKDEEKTINTGDEVGEKIWGSFHAIKNEMRKYSIGKINQEELASRNKLTIKQILKILNSYKNHQQQNTLLNHSTSTGSYGHTGAGSPGLAVGGVSPSFQSVNSLATLFRSQTKLNLSQMAEGRNRTPSNAGNSSGTIKNLSNRYEELSFNNTPTKINATLQKLVYSLQVDNYFIHYVPTSGRKRFNRIGGSEELTPLTPPTSLLYLQIYLLSNATEHVSFIVSSLITLERILMFLCNRPYWASTPSAEDAAKKKSFFGSFSRSTGNNSLKSAPKFMEKTVNFHNELIGFLNSTIGPPQSDEDHLSDSPPQERSDSHHHHPNHHGPGTPTTGGLGLGGPSHQHTNTHPNLPLAPSRGVKLSLDPEQRSEDHGRSMSVGSGSVARKVYNHQQLSLLSMAKRMVKSEDPAYSKAFVSIDQLSTQICKIFSHREMRECSEQNPLQLFLFVNSNEQRKSLTSLDTPSDKTNDQAIKFSPEIIASLAPLLSLVPPKDPAQEDAERNKIVSELKNTTFASLFEILPLEKEKQPHQQQQQHQQKKPTKSFVFFGKESKSEQPIIPSTNVSTTPLFFICSKSLQVFPWELIIPDFIVRYLTLYDLMKTNYITENDDEEPDTRSIPVFINCCNSVTDKSHFIDHIKKDNSVKLMNYNLFSCTNKSSIKLLNDNHPYLSPLIKLGTKPSVVRKKNKYLDFFDLSATRISGITKFIEDFTDTIHFPILLFAYNDLVDLSQLPLFILRNKQACNVLFIPASKQKEIMSRLTKIYDLHLKQSIKNSSSANILQQPSQQQQQHQQISVQKERYQFLISAIQTIKEEFSTPIVFFNPTFFYQQ</sequence>
<dbReference type="Gene3D" id="1.25.40.10">
    <property type="entry name" value="Tetratricopeptide repeat domain"/>
    <property type="match status" value="1"/>
</dbReference>
<feature type="compositionally biased region" description="Low complexity" evidence="1">
    <location>
        <begin position="608"/>
        <end position="618"/>
    </location>
</feature>
<evidence type="ECO:0000313" key="2">
    <source>
        <dbReference type="EMBL" id="EGG24087.1"/>
    </source>
</evidence>
<dbReference type="OrthoDB" id="18070at2759"/>